<gene>
    <name evidence="5" type="ORF">HMPREF1871_01242</name>
</gene>
<organism evidence="5 6">
    <name type="scientific">Gemelliphila asaccharolytica</name>
    <dbReference type="NCBI Taxonomy" id="502393"/>
    <lineage>
        <taxon>Bacteria</taxon>
        <taxon>Bacillati</taxon>
        <taxon>Bacillota</taxon>
        <taxon>Bacilli</taxon>
        <taxon>Bacillales</taxon>
        <taxon>Gemellaceae</taxon>
        <taxon>Gemelliphila</taxon>
    </lineage>
</organism>
<keyword evidence="3" id="KW-0804">Transcription</keyword>
<dbReference type="PANTHER" id="PTHR43280:SF34">
    <property type="entry name" value="ARAC-FAMILY TRANSCRIPTIONAL REGULATOR"/>
    <property type="match status" value="1"/>
</dbReference>
<evidence type="ECO:0000256" key="2">
    <source>
        <dbReference type="ARBA" id="ARBA00023125"/>
    </source>
</evidence>
<keyword evidence="1" id="KW-0805">Transcription regulation</keyword>
<dbReference type="SUPFAM" id="SSF46689">
    <property type="entry name" value="Homeodomain-like"/>
    <property type="match status" value="2"/>
</dbReference>
<name>A0ABR5TK67_9BACL</name>
<dbReference type="Gene3D" id="1.10.10.60">
    <property type="entry name" value="Homeodomain-like"/>
    <property type="match status" value="2"/>
</dbReference>
<evidence type="ECO:0000256" key="3">
    <source>
        <dbReference type="ARBA" id="ARBA00023163"/>
    </source>
</evidence>
<proteinExistence type="predicted"/>
<evidence type="ECO:0000313" key="6">
    <source>
        <dbReference type="Proteomes" id="UP000070467"/>
    </source>
</evidence>
<dbReference type="PROSITE" id="PS00041">
    <property type="entry name" value="HTH_ARAC_FAMILY_1"/>
    <property type="match status" value="1"/>
</dbReference>
<sequence length="393" mass="45975">MDTSYKKIERIKDILSIEGEIIKGSFDKFVESINSIKTGNNDLDNVIVDFLLREKDNIINDLKNKKLVKARTAIGLYILFIANNENPEEFFILDSYLESSISVEDYQELLSKQNIVLTSEIISILFALPIIPKKRFNYLLELLSECEDVDYLNSIEVYTDENVMKSKKTIYSEKYYIREILDHRGRFLKDICEAVAQGDVTKVEMICDLKIKEIGKTAFNIGICNTKEQFHNLNTILYTTLIGTGANLVDANNLYCKIKNKIDNNDFSEDIVRNYSMLVDKEKYKDKQQVVRNCILYIDKHIREKINLDDISRELEVNKSYLSSVFNREMNFSIVDYIHKRRISNSKYLLANTDYSISEISDYIGYFDTSYFIRIFKSLVKTTPLKYRENLHR</sequence>
<dbReference type="RefSeq" id="WP_066131180.1">
    <property type="nucleotide sequence ID" value="NZ_KQ959912.1"/>
</dbReference>
<dbReference type="EMBL" id="LSDB01000078">
    <property type="protein sequence ID" value="KXB54992.1"/>
    <property type="molecule type" value="Genomic_DNA"/>
</dbReference>
<dbReference type="InterPro" id="IPR009057">
    <property type="entry name" value="Homeodomain-like_sf"/>
</dbReference>
<keyword evidence="2" id="KW-0238">DNA-binding</keyword>
<dbReference type="InterPro" id="IPR018060">
    <property type="entry name" value="HTH_AraC"/>
</dbReference>
<evidence type="ECO:0000313" key="5">
    <source>
        <dbReference type="EMBL" id="KXB54992.1"/>
    </source>
</evidence>
<reference evidence="5 6" key="1">
    <citation type="submission" date="2016-01" db="EMBL/GenBank/DDBJ databases">
        <authorList>
            <person name="Mitreva M."/>
            <person name="Pepin K.H."/>
            <person name="Mihindukulasuriya K.A."/>
            <person name="Fulton R."/>
            <person name="Fronick C."/>
            <person name="O'Laughlin M."/>
            <person name="Miner T."/>
            <person name="Herter B."/>
            <person name="Rosa B.A."/>
            <person name="Cordes M."/>
            <person name="Tomlinson C."/>
            <person name="Wollam A."/>
            <person name="Palsikar V.B."/>
            <person name="Mardis E.R."/>
            <person name="Wilson R.K."/>
        </authorList>
    </citation>
    <scope>NUCLEOTIDE SEQUENCE [LARGE SCALE GENOMIC DNA]</scope>
    <source>
        <strain evidence="5 6">KA00071</strain>
    </source>
</reference>
<dbReference type="InterPro" id="IPR018062">
    <property type="entry name" value="HTH_AraC-typ_CS"/>
</dbReference>
<comment type="caution">
    <text evidence="5">The sequence shown here is derived from an EMBL/GenBank/DDBJ whole genome shotgun (WGS) entry which is preliminary data.</text>
</comment>
<dbReference type="Pfam" id="PF12833">
    <property type="entry name" value="HTH_18"/>
    <property type="match status" value="1"/>
</dbReference>
<keyword evidence="6" id="KW-1185">Reference proteome</keyword>
<accession>A0ABR5TK67</accession>
<dbReference type="PROSITE" id="PS01124">
    <property type="entry name" value="HTH_ARAC_FAMILY_2"/>
    <property type="match status" value="1"/>
</dbReference>
<protein>
    <submittedName>
        <fullName evidence="5">Transcriptional regulator, AraC family</fullName>
    </submittedName>
</protein>
<dbReference type="Proteomes" id="UP000070467">
    <property type="component" value="Unassembled WGS sequence"/>
</dbReference>
<evidence type="ECO:0000259" key="4">
    <source>
        <dbReference type="PROSITE" id="PS01124"/>
    </source>
</evidence>
<feature type="domain" description="HTH araC/xylS-type" evidence="4">
    <location>
        <begin position="292"/>
        <end position="390"/>
    </location>
</feature>
<dbReference type="SMART" id="SM00342">
    <property type="entry name" value="HTH_ARAC"/>
    <property type="match status" value="1"/>
</dbReference>
<evidence type="ECO:0000256" key="1">
    <source>
        <dbReference type="ARBA" id="ARBA00023015"/>
    </source>
</evidence>
<dbReference type="PANTHER" id="PTHR43280">
    <property type="entry name" value="ARAC-FAMILY TRANSCRIPTIONAL REGULATOR"/>
    <property type="match status" value="1"/>
</dbReference>